<dbReference type="EMBL" id="MLAK01000001">
    <property type="protein sequence ID" value="OHT17704.1"/>
    <property type="molecule type" value="Genomic_DNA"/>
</dbReference>
<organism evidence="9 10">
    <name type="scientific">Tritrichomonas foetus</name>
    <dbReference type="NCBI Taxonomy" id="1144522"/>
    <lineage>
        <taxon>Eukaryota</taxon>
        <taxon>Metamonada</taxon>
        <taxon>Parabasalia</taxon>
        <taxon>Tritrichomonadida</taxon>
        <taxon>Tritrichomonadidae</taxon>
        <taxon>Tritrichomonas</taxon>
    </lineage>
</organism>
<dbReference type="GeneID" id="94824563"/>
<keyword evidence="10" id="KW-1185">Reference proteome</keyword>
<keyword evidence="3" id="KW-0479">Metal-binding</keyword>
<dbReference type="CDD" id="cd11010">
    <property type="entry name" value="S1-P1_nuclease"/>
    <property type="match status" value="1"/>
</dbReference>
<evidence type="ECO:0000256" key="7">
    <source>
        <dbReference type="ARBA" id="ARBA00023180"/>
    </source>
</evidence>
<reference evidence="9" key="1">
    <citation type="submission" date="2016-10" db="EMBL/GenBank/DDBJ databases">
        <authorList>
            <person name="Benchimol M."/>
            <person name="Almeida L.G."/>
            <person name="Vasconcelos A.T."/>
            <person name="Perreira-Neves A."/>
            <person name="Rosa I.A."/>
            <person name="Tasca T."/>
            <person name="Bogo M.R."/>
            <person name="de Souza W."/>
        </authorList>
    </citation>
    <scope>NUCLEOTIDE SEQUENCE [LARGE SCALE GENOMIC DNA]</scope>
    <source>
        <strain evidence="9">K</strain>
    </source>
</reference>
<evidence type="ECO:0000256" key="6">
    <source>
        <dbReference type="ARBA" id="ARBA00023157"/>
    </source>
</evidence>
<gene>
    <name evidence="9" type="ORF">TRFO_01020</name>
</gene>
<evidence type="ECO:0000313" key="10">
    <source>
        <dbReference type="Proteomes" id="UP000179807"/>
    </source>
</evidence>
<evidence type="ECO:0000256" key="5">
    <source>
        <dbReference type="ARBA" id="ARBA00022801"/>
    </source>
</evidence>
<keyword evidence="8" id="KW-0812">Transmembrane</keyword>
<dbReference type="InterPro" id="IPR003154">
    <property type="entry name" value="S1/P1nuclease"/>
</dbReference>
<feature type="transmembrane region" description="Helical" evidence="8">
    <location>
        <begin position="299"/>
        <end position="319"/>
    </location>
</feature>
<evidence type="ECO:0000256" key="8">
    <source>
        <dbReference type="SAM" id="Phobius"/>
    </source>
</evidence>
<dbReference type="GO" id="GO:0016788">
    <property type="term" value="F:hydrolase activity, acting on ester bonds"/>
    <property type="evidence" value="ECO:0007669"/>
    <property type="project" value="InterPro"/>
</dbReference>
<evidence type="ECO:0000256" key="1">
    <source>
        <dbReference type="ARBA" id="ARBA00009547"/>
    </source>
</evidence>
<evidence type="ECO:0000313" key="9">
    <source>
        <dbReference type="EMBL" id="OHT17704.1"/>
    </source>
</evidence>
<dbReference type="GO" id="GO:0046872">
    <property type="term" value="F:metal ion binding"/>
    <property type="evidence" value="ECO:0007669"/>
    <property type="project" value="UniProtKB-KW"/>
</dbReference>
<dbReference type="InterPro" id="IPR008947">
    <property type="entry name" value="PLipase_C/P1_nuclease_dom_sf"/>
</dbReference>
<dbReference type="Gene3D" id="1.10.575.10">
    <property type="entry name" value="P1 Nuclease"/>
    <property type="match status" value="1"/>
</dbReference>
<dbReference type="SUPFAM" id="SSF48537">
    <property type="entry name" value="Phospholipase C/P1 nuclease"/>
    <property type="match status" value="1"/>
</dbReference>
<comment type="similarity">
    <text evidence="1">Belongs to the nuclease type I family.</text>
</comment>
<dbReference type="PANTHER" id="PTHR33146:SF10">
    <property type="entry name" value="STRAND-SPECIFIC NUCLEASE, PUTATIVE-RELATED"/>
    <property type="match status" value="1"/>
</dbReference>
<keyword evidence="7" id="KW-0325">Glycoprotein</keyword>
<keyword evidence="8" id="KW-1133">Transmembrane helix</keyword>
<dbReference type="AlphaFoldDB" id="A0A1J4L3R3"/>
<keyword evidence="8" id="KW-0472">Membrane</keyword>
<name>A0A1J4L3R3_9EUKA</name>
<dbReference type="GO" id="GO:0004519">
    <property type="term" value="F:endonuclease activity"/>
    <property type="evidence" value="ECO:0007669"/>
    <property type="project" value="UniProtKB-KW"/>
</dbReference>
<accession>A0A1J4L3R3</accession>
<dbReference type="VEuPathDB" id="TrichDB:TRFO_01020"/>
<sequence>MILFGLFISEAYSWWGHSHMVIAKIASTYLTKQETKKIEKLINYGTLETSNIVSSATWQDDLKDQGKFYGMGNWHFVDTPVILPNTNISKIHIAPDTYNITTYLTDAMDCLLNPTTADPWVFAYHLRSIIHFVGDIHTPHHTCQMYCDDIPNGDLGGNKYYLNCQFGSACNNIHFLWDSAGLTYPIFNPLIPLYIDEFNQNVTEIMEKFPEDYFSDKKFDLHAFKPYSWANESNKIANEIGYATPINKRPSDEYFSQVQNKSQERIALAGIRLGYLLKDLLNKVDFQIDTPPAVTVREIVVWVIDALLLIGTIILTILVNKKRAYSVMAIQ</sequence>
<proteinExistence type="inferred from homology"/>
<evidence type="ECO:0000256" key="4">
    <source>
        <dbReference type="ARBA" id="ARBA00022759"/>
    </source>
</evidence>
<dbReference type="FunFam" id="1.10.575.10:FF:000003">
    <property type="entry name" value="Single strand-specific nuclease, putative"/>
    <property type="match status" value="1"/>
</dbReference>
<dbReference type="Proteomes" id="UP000179807">
    <property type="component" value="Unassembled WGS sequence"/>
</dbReference>
<evidence type="ECO:0000256" key="2">
    <source>
        <dbReference type="ARBA" id="ARBA00022722"/>
    </source>
</evidence>
<dbReference type="OrthoDB" id="441446at2759"/>
<evidence type="ECO:0000256" key="3">
    <source>
        <dbReference type="ARBA" id="ARBA00022723"/>
    </source>
</evidence>
<dbReference type="Pfam" id="PF02265">
    <property type="entry name" value="S1-P1_nuclease"/>
    <property type="match status" value="1"/>
</dbReference>
<dbReference type="PANTHER" id="PTHR33146">
    <property type="entry name" value="ENDONUCLEASE 4"/>
    <property type="match status" value="1"/>
</dbReference>
<keyword evidence="6" id="KW-1015">Disulfide bond</keyword>
<dbReference type="GO" id="GO:0006308">
    <property type="term" value="P:DNA catabolic process"/>
    <property type="evidence" value="ECO:0007669"/>
    <property type="project" value="InterPro"/>
</dbReference>
<keyword evidence="2" id="KW-0540">Nuclease</keyword>
<keyword evidence="4" id="KW-0255">Endonuclease</keyword>
<comment type="caution">
    <text evidence="9">The sequence shown here is derived from an EMBL/GenBank/DDBJ whole genome shotgun (WGS) entry which is preliminary data.</text>
</comment>
<keyword evidence="5" id="KW-0378">Hydrolase</keyword>
<dbReference type="GO" id="GO:0003676">
    <property type="term" value="F:nucleic acid binding"/>
    <property type="evidence" value="ECO:0007669"/>
    <property type="project" value="InterPro"/>
</dbReference>
<dbReference type="RefSeq" id="XP_068370840.1">
    <property type="nucleotide sequence ID" value="XM_068489859.1"/>
</dbReference>
<protein>
    <submittedName>
        <fullName evidence="9">Class I nuclease</fullName>
    </submittedName>
</protein>